<keyword evidence="2" id="KW-1185">Reference proteome</keyword>
<dbReference type="AlphaFoldDB" id="A0A2I0XJK8"/>
<dbReference type="GO" id="GO:0005759">
    <property type="term" value="C:mitochondrial matrix"/>
    <property type="evidence" value="ECO:0007669"/>
    <property type="project" value="InterPro"/>
</dbReference>
<dbReference type="STRING" id="906689.A0A2I0XJK8"/>
<protein>
    <recommendedName>
        <fullName evidence="3">Mitochondrial glycoprotein</fullName>
    </recommendedName>
</protein>
<reference evidence="1 2" key="1">
    <citation type="journal article" date="2016" name="Sci. Rep.">
        <title>The Dendrobium catenatum Lindl. genome sequence provides insights into polysaccharide synthase, floral development and adaptive evolution.</title>
        <authorList>
            <person name="Zhang G.Q."/>
            <person name="Xu Q."/>
            <person name="Bian C."/>
            <person name="Tsai W.C."/>
            <person name="Yeh C.M."/>
            <person name="Liu K.W."/>
            <person name="Yoshida K."/>
            <person name="Zhang L.S."/>
            <person name="Chang S.B."/>
            <person name="Chen F."/>
            <person name="Shi Y."/>
            <person name="Su Y.Y."/>
            <person name="Zhang Y.Q."/>
            <person name="Chen L.J."/>
            <person name="Yin Y."/>
            <person name="Lin M."/>
            <person name="Huang H."/>
            <person name="Deng H."/>
            <person name="Wang Z.W."/>
            <person name="Zhu S.L."/>
            <person name="Zhao X."/>
            <person name="Deng C."/>
            <person name="Niu S.C."/>
            <person name="Huang J."/>
            <person name="Wang M."/>
            <person name="Liu G.H."/>
            <person name="Yang H.J."/>
            <person name="Xiao X.J."/>
            <person name="Hsiao Y.Y."/>
            <person name="Wu W.L."/>
            <person name="Chen Y.Y."/>
            <person name="Mitsuda N."/>
            <person name="Ohme-Takagi M."/>
            <person name="Luo Y.B."/>
            <person name="Van de Peer Y."/>
            <person name="Liu Z.J."/>
        </authorList>
    </citation>
    <scope>NUCLEOTIDE SEQUENCE [LARGE SCALE GENOMIC DNA]</scope>
    <source>
        <tissue evidence="1">The whole plant</tissue>
    </source>
</reference>
<evidence type="ECO:0008006" key="3">
    <source>
        <dbReference type="Google" id="ProtNLM"/>
    </source>
</evidence>
<dbReference type="Proteomes" id="UP000233837">
    <property type="component" value="Unassembled WGS sequence"/>
</dbReference>
<gene>
    <name evidence="1" type="ORF">MA16_Dca020056</name>
</gene>
<dbReference type="Gene3D" id="3.10.280.10">
    <property type="entry name" value="Mitochondrial glycoprotein"/>
    <property type="match status" value="1"/>
</dbReference>
<proteinExistence type="predicted"/>
<dbReference type="InterPro" id="IPR003428">
    <property type="entry name" value="MAM33"/>
</dbReference>
<organism evidence="1 2">
    <name type="scientific">Dendrobium catenatum</name>
    <dbReference type="NCBI Taxonomy" id="906689"/>
    <lineage>
        <taxon>Eukaryota</taxon>
        <taxon>Viridiplantae</taxon>
        <taxon>Streptophyta</taxon>
        <taxon>Embryophyta</taxon>
        <taxon>Tracheophyta</taxon>
        <taxon>Spermatophyta</taxon>
        <taxon>Magnoliopsida</taxon>
        <taxon>Liliopsida</taxon>
        <taxon>Asparagales</taxon>
        <taxon>Orchidaceae</taxon>
        <taxon>Epidendroideae</taxon>
        <taxon>Malaxideae</taxon>
        <taxon>Dendrobiinae</taxon>
        <taxon>Dendrobium</taxon>
    </lineage>
</organism>
<sequence length="264" mass="29994">MAFSAIVRRATSATARYSIEFYICRQSRRSLNNAPLRSLLTGEILYCRGGSTLPSSFLSLARFSSLLSKKQSADAELLQIIKSEIKSAEEERRETEEVPKGFPFEIQDEEGSNIVTLRREYLGEKIEAFVSMPRMEEPVNTEEAGNGEANHLGDEKTSQPAIPLTVNISKTKGLNLEFSCTAYADEIVIDSLSVQKNDESDDVLAYEGPDFNDLDENLQKAFHKFLEIRGISPSTTNFLYEYMINKDDREYSRWLQNLKQFIEK</sequence>
<dbReference type="EMBL" id="KZ501824">
    <property type="protein sequence ID" value="PKU88085.1"/>
    <property type="molecule type" value="Genomic_DNA"/>
</dbReference>
<name>A0A2I0XJK8_9ASPA</name>
<evidence type="ECO:0000313" key="1">
    <source>
        <dbReference type="EMBL" id="PKU88085.1"/>
    </source>
</evidence>
<evidence type="ECO:0000313" key="2">
    <source>
        <dbReference type="Proteomes" id="UP000233837"/>
    </source>
</evidence>
<dbReference type="Pfam" id="PF02330">
    <property type="entry name" value="MAM33"/>
    <property type="match status" value="1"/>
</dbReference>
<dbReference type="OrthoDB" id="278212at2759"/>
<dbReference type="SUPFAM" id="SSF54529">
    <property type="entry name" value="Mitochondrial glycoprotein MAM33-like"/>
    <property type="match status" value="1"/>
</dbReference>
<dbReference type="PANTHER" id="PTHR10826:SF41">
    <property type="entry name" value="MITOCHONDRIAL GLYCOPROTEIN FAMILY PROTEIN"/>
    <property type="match status" value="1"/>
</dbReference>
<reference evidence="1 2" key="2">
    <citation type="journal article" date="2017" name="Nature">
        <title>The Apostasia genome and the evolution of orchids.</title>
        <authorList>
            <person name="Zhang G.Q."/>
            <person name="Liu K.W."/>
            <person name="Li Z."/>
            <person name="Lohaus R."/>
            <person name="Hsiao Y.Y."/>
            <person name="Niu S.C."/>
            <person name="Wang J.Y."/>
            <person name="Lin Y.C."/>
            <person name="Xu Q."/>
            <person name="Chen L.J."/>
            <person name="Yoshida K."/>
            <person name="Fujiwara S."/>
            <person name="Wang Z.W."/>
            <person name="Zhang Y.Q."/>
            <person name="Mitsuda N."/>
            <person name="Wang M."/>
            <person name="Liu G.H."/>
            <person name="Pecoraro L."/>
            <person name="Huang H.X."/>
            <person name="Xiao X.J."/>
            <person name="Lin M."/>
            <person name="Wu X.Y."/>
            <person name="Wu W.L."/>
            <person name="Chen Y.Y."/>
            <person name="Chang S.B."/>
            <person name="Sakamoto S."/>
            <person name="Ohme-Takagi M."/>
            <person name="Yagi M."/>
            <person name="Zeng S.J."/>
            <person name="Shen C.Y."/>
            <person name="Yeh C.M."/>
            <person name="Luo Y.B."/>
            <person name="Tsai W.C."/>
            <person name="Van de Peer Y."/>
            <person name="Liu Z.J."/>
        </authorList>
    </citation>
    <scope>NUCLEOTIDE SEQUENCE [LARGE SCALE GENOMIC DNA]</scope>
    <source>
        <tissue evidence="1">The whole plant</tissue>
    </source>
</reference>
<accession>A0A2I0XJK8</accession>
<dbReference type="PANTHER" id="PTHR10826">
    <property type="entry name" value="COMPLEMENT COMPONENT 1"/>
    <property type="match status" value="1"/>
</dbReference>
<dbReference type="InterPro" id="IPR036561">
    <property type="entry name" value="MAM33_sf"/>
</dbReference>